<accession>A0ABW0FQ69</accession>
<keyword evidence="2" id="KW-1185">Reference proteome</keyword>
<reference evidence="2" key="1">
    <citation type="journal article" date="2019" name="Int. J. Syst. Evol. Microbiol.">
        <title>The Global Catalogue of Microorganisms (GCM) 10K type strain sequencing project: providing services to taxonomists for standard genome sequencing and annotation.</title>
        <authorList>
            <consortium name="The Broad Institute Genomics Platform"/>
            <consortium name="The Broad Institute Genome Sequencing Center for Infectious Disease"/>
            <person name="Wu L."/>
            <person name="Ma J."/>
        </authorList>
    </citation>
    <scope>NUCLEOTIDE SEQUENCE [LARGE SCALE GENOMIC DNA]</scope>
    <source>
        <strain evidence="2">JCM 12125</strain>
    </source>
</reference>
<dbReference type="EMBL" id="JBHSLF010000013">
    <property type="protein sequence ID" value="MFC5343404.1"/>
    <property type="molecule type" value="Genomic_DNA"/>
</dbReference>
<evidence type="ECO:0000313" key="1">
    <source>
        <dbReference type="EMBL" id="MFC5343404.1"/>
    </source>
</evidence>
<protein>
    <submittedName>
        <fullName evidence="1">Uncharacterized protein</fullName>
    </submittedName>
</protein>
<dbReference type="Proteomes" id="UP001596152">
    <property type="component" value="Unassembled WGS sequence"/>
</dbReference>
<evidence type="ECO:0000313" key="2">
    <source>
        <dbReference type="Proteomes" id="UP001596152"/>
    </source>
</evidence>
<name>A0ABW0FQ69_9CAUL</name>
<proteinExistence type="predicted"/>
<organism evidence="1 2">
    <name type="scientific">Brevundimonas staleyi</name>
    <dbReference type="NCBI Taxonomy" id="74326"/>
    <lineage>
        <taxon>Bacteria</taxon>
        <taxon>Pseudomonadati</taxon>
        <taxon>Pseudomonadota</taxon>
        <taxon>Alphaproteobacteria</taxon>
        <taxon>Caulobacterales</taxon>
        <taxon>Caulobacteraceae</taxon>
        <taxon>Brevundimonas</taxon>
    </lineage>
</organism>
<comment type="caution">
    <text evidence="1">The sequence shown here is derived from an EMBL/GenBank/DDBJ whole genome shotgun (WGS) entry which is preliminary data.</text>
</comment>
<dbReference type="RefSeq" id="WP_374039484.1">
    <property type="nucleotide sequence ID" value="NZ_CP169083.1"/>
</dbReference>
<gene>
    <name evidence="1" type="ORF">ACFPIE_05710</name>
</gene>
<sequence>MIRSADNEALARQAGANAVINPASFAGQLLASSSHGAHVADYMADLAAIGGAVSLCERQVTAAEVGMPLSAIRTGIGVQLHRGGQAFGFDSVEAQALKQGDTILEIISRDPSSPAARAP</sequence>